<keyword evidence="1" id="KW-1133">Transmembrane helix</keyword>
<keyword evidence="1" id="KW-0472">Membrane</keyword>
<evidence type="ECO:0000256" key="1">
    <source>
        <dbReference type="SAM" id="Phobius"/>
    </source>
</evidence>
<gene>
    <name evidence="2" type="ORF">CTEN210_01026</name>
</gene>
<comment type="caution">
    <text evidence="2">The sequence shown here is derived from an EMBL/GenBank/DDBJ whole genome shotgun (WGS) entry which is preliminary data.</text>
</comment>
<dbReference type="AlphaFoldDB" id="A0AAD3GYY4"/>
<evidence type="ECO:0000313" key="3">
    <source>
        <dbReference type="Proteomes" id="UP001054902"/>
    </source>
</evidence>
<dbReference type="Proteomes" id="UP001054902">
    <property type="component" value="Unassembled WGS sequence"/>
</dbReference>
<reference evidence="2 3" key="1">
    <citation type="journal article" date="2021" name="Sci. Rep.">
        <title>The genome of the diatom Chaetoceros tenuissimus carries an ancient integrated fragment of an extant virus.</title>
        <authorList>
            <person name="Hongo Y."/>
            <person name="Kimura K."/>
            <person name="Takaki Y."/>
            <person name="Yoshida Y."/>
            <person name="Baba S."/>
            <person name="Kobayashi G."/>
            <person name="Nagasaki K."/>
            <person name="Hano T."/>
            <person name="Tomaru Y."/>
        </authorList>
    </citation>
    <scope>NUCLEOTIDE SEQUENCE [LARGE SCALE GENOMIC DNA]</scope>
    <source>
        <strain evidence="2 3">NIES-3715</strain>
    </source>
</reference>
<organism evidence="2 3">
    <name type="scientific">Chaetoceros tenuissimus</name>
    <dbReference type="NCBI Taxonomy" id="426638"/>
    <lineage>
        <taxon>Eukaryota</taxon>
        <taxon>Sar</taxon>
        <taxon>Stramenopiles</taxon>
        <taxon>Ochrophyta</taxon>
        <taxon>Bacillariophyta</taxon>
        <taxon>Coscinodiscophyceae</taxon>
        <taxon>Chaetocerotophycidae</taxon>
        <taxon>Chaetocerotales</taxon>
        <taxon>Chaetocerotaceae</taxon>
        <taxon>Chaetoceros</taxon>
    </lineage>
</organism>
<keyword evidence="1" id="KW-0812">Transmembrane</keyword>
<name>A0AAD3GYY4_9STRA</name>
<evidence type="ECO:0000313" key="2">
    <source>
        <dbReference type="EMBL" id="GFH44552.1"/>
    </source>
</evidence>
<accession>A0AAD3GYY4</accession>
<feature type="transmembrane region" description="Helical" evidence="1">
    <location>
        <begin position="20"/>
        <end position="38"/>
    </location>
</feature>
<sequence>MSSSESIGDSSMTKKTKKPFLKILFWSIILFGLFLTYYTHVHILNESLVHLDDGNFEIAFDAASTRQEVHSIPTTMNATSQSNFEKIDTVSHAEKIDGVKQEEKTEFDVAMEKIYQRAKQAQQQCASSDIAKTSTFLTEAEKWQEDRYRSGNEKVCNQPPEEQSCAEKFTVVILFDFSSDKFFRPLFMNILTLQTLQKQSSTSIIGDILVVYNGSSTQLHLDKTYGRRILSWQKNKMIRLIDASEEAFVLNSISEHVKNNIILFLDGMKDIAHIKNDDTIGIMESLETGFQMARRYPLQLIGSGIYDYGIALGAPRIDSVNEVVEKESNFTAVCDSEKTLDVPIVMDLSGSFLHRNYLCFFAHERFQSLVSLYQSTTSKYEDKKALLSDLKMEILSMIVSILITQVSGSVPHIYPLVDPTWEEDKANASSNQVKHRRLSEVIDDRYDFEHQGPRRRRTIWYSCNEEDMELLPMASTEIPRRRLSSTQSTSPRVVQKMRYSSNIATRASNMERDDILSILNYFGSYVKDSSCWCNEFVGKTDTFDSQRQCRQQCGDDVERYFRLDSKVDKCRL</sequence>
<protein>
    <submittedName>
        <fullName evidence="2">Uncharacterized protein</fullName>
    </submittedName>
</protein>
<proteinExistence type="predicted"/>
<dbReference type="EMBL" id="BLLK01000020">
    <property type="protein sequence ID" value="GFH44552.1"/>
    <property type="molecule type" value="Genomic_DNA"/>
</dbReference>
<keyword evidence="3" id="KW-1185">Reference proteome</keyword>